<comment type="subcellular location">
    <subcellularLocation>
        <location evidence="1">Membrane</location>
        <topology evidence="1">Single-pass membrane protein</topology>
    </subcellularLocation>
</comment>
<name>A0A090VVN4_PSEVU</name>
<evidence type="ECO:0000256" key="2">
    <source>
        <dbReference type="ARBA" id="ARBA00022692"/>
    </source>
</evidence>
<dbReference type="NCBIfam" id="NF041475">
    <property type="entry name" value="membrane_YoaI"/>
    <property type="match status" value="1"/>
</dbReference>
<keyword evidence="2 6" id="KW-0812">Transmembrane</keyword>
<comment type="caution">
    <text evidence="7">The sequence shown here is derived from an EMBL/GenBank/DDBJ whole genome shotgun (WGS) entry which is preliminary data.</text>
</comment>
<reference evidence="7 8" key="1">
    <citation type="submission" date="2014-09" db="EMBL/GenBank/DDBJ databases">
        <title>Whole genome shotgun sequence of Escherichia vulneris NBRC 102420.</title>
        <authorList>
            <person name="Yoshida Y."/>
            <person name="Hosoyama A."/>
            <person name="Tsuchikane K."/>
            <person name="Ohji S."/>
            <person name="Ichikawa N."/>
            <person name="Kimura A."/>
            <person name="Yamazoe A."/>
            <person name="Ezaki T."/>
            <person name="Fujita N."/>
        </authorList>
    </citation>
    <scope>NUCLEOTIDE SEQUENCE [LARGE SCALE GENOMIC DNA]</scope>
    <source>
        <strain evidence="7 8">NBRC 102420</strain>
    </source>
</reference>
<evidence type="ECO:0000256" key="4">
    <source>
        <dbReference type="ARBA" id="ARBA00023136"/>
    </source>
</evidence>
<gene>
    <name evidence="7" type="ORF">EV102420_15_01540</name>
</gene>
<dbReference type="EMBL" id="BBMZ01000015">
    <property type="protein sequence ID" value="GAL59257.1"/>
    <property type="molecule type" value="Genomic_DNA"/>
</dbReference>
<dbReference type="GO" id="GO:0016020">
    <property type="term" value="C:membrane"/>
    <property type="evidence" value="ECO:0007669"/>
    <property type="project" value="UniProtKB-SubCell"/>
</dbReference>
<keyword evidence="3 6" id="KW-1133">Transmembrane helix</keyword>
<evidence type="ECO:0000256" key="3">
    <source>
        <dbReference type="ARBA" id="ARBA00022989"/>
    </source>
</evidence>
<evidence type="ECO:0000256" key="5">
    <source>
        <dbReference type="ARBA" id="ARBA00035689"/>
    </source>
</evidence>
<sequence>MFMSLYYECCIAQNRDDKMNDPMLTETLIITSSFLGIIAVLVASVLILERMG</sequence>
<dbReference type="AlphaFoldDB" id="A0A090VVN4"/>
<evidence type="ECO:0000256" key="1">
    <source>
        <dbReference type="ARBA" id="ARBA00004167"/>
    </source>
</evidence>
<evidence type="ECO:0000256" key="6">
    <source>
        <dbReference type="SAM" id="Phobius"/>
    </source>
</evidence>
<protein>
    <recommendedName>
        <fullName evidence="5">Uncharacterized protein YoaI</fullName>
    </recommendedName>
</protein>
<keyword evidence="4 6" id="KW-0472">Membrane</keyword>
<organism evidence="7 8">
    <name type="scientific">Pseudescherichia vulneris NBRC 102420</name>
    <dbReference type="NCBI Taxonomy" id="1115515"/>
    <lineage>
        <taxon>Bacteria</taxon>
        <taxon>Pseudomonadati</taxon>
        <taxon>Pseudomonadota</taxon>
        <taxon>Gammaproteobacteria</taxon>
        <taxon>Enterobacterales</taxon>
        <taxon>Enterobacteriaceae</taxon>
        <taxon>Pseudescherichia</taxon>
    </lineage>
</organism>
<feature type="transmembrane region" description="Helical" evidence="6">
    <location>
        <begin position="28"/>
        <end position="48"/>
    </location>
</feature>
<proteinExistence type="predicted"/>
<accession>A0A090VVN4</accession>
<dbReference type="Proteomes" id="UP000029462">
    <property type="component" value="Unassembled WGS sequence"/>
</dbReference>
<evidence type="ECO:0000313" key="8">
    <source>
        <dbReference type="Proteomes" id="UP000029462"/>
    </source>
</evidence>
<evidence type="ECO:0000313" key="7">
    <source>
        <dbReference type="EMBL" id="GAL59257.1"/>
    </source>
</evidence>
<keyword evidence="8" id="KW-1185">Reference proteome</keyword>
<dbReference type="InterPro" id="IPR048191">
    <property type="entry name" value="YoaI-like"/>
</dbReference>